<name>A0ACB6UZP2_9ASCO</name>
<reference evidence="1 2" key="1">
    <citation type="journal article" date="2020" name="Front. Microbiol.">
        <title>Phenotypic and Genetic Characterization of the Cheese Ripening Yeast Geotrichum candidum.</title>
        <authorList>
            <person name="Perkins V."/>
            <person name="Vignola S."/>
            <person name="Lessard M.H."/>
            <person name="Plante P.L."/>
            <person name="Corbeil J."/>
            <person name="Dugat-Bony E."/>
            <person name="Frenette M."/>
            <person name="Labrie S."/>
        </authorList>
    </citation>
    <scope>NUCLEOTIDE SEQUENCE [LARGE SCALE GENOMIC DNA]</scope>
    <source>
        <strain evidence="1 2">LMA-1147</strain>
    </source>
</reference>
<comment type="caution">
    <text evidence="1">The sequence shown here is derived from an EMBL/GenBank/DDBJ whole genome shotgun (WGS) entry which is preliminary data.</text>
</comment>
<evidence type="ECO:0000313" key="2">
    <source>
        <dbReference type="Proteomes" id="UP000744676"/>
    </source>
</evidence>
<keyword evidence="2" id="KW-1185">Reference proteome</keyword>
<dbReference type="Proteomes" id="UP000744676">
    <property type="component" value="Unassembled WGS sequence"/>
</dbReference>
<protein>
    <submittedName>
        <fullName evidence="1">Uncharacterized protein</fullName>
    </submittedName>
</protein>
<gene>
    <name evidence="1" type="ORF">D0Z00_003991</name>
</gene>
<proteinExistence type="predicted"/>
<sequence length="184" mass="20000">MNFSLCATYLLEAPFVIDRPKFFSGVLSAMSAMILLETPHINILSKMDLVEAAPAPNSGDAAAAEAAAEAAGAPIAPGALNEGTVSRRELKRFLNPDPLLLADEANAKMNPKFHSLNSSIANLIDDFGMVQFLPLKAKDPDSVATILSYIDDVTQWAEAQEPKEPKDEFEIENDFDDMPDNNFE</sequence>
<organism evidence="1 2">
    <name type="scientific">Geotrichum galactomycetum</name>
    <dbReference type="NCBI Taxonomy" id="27317"/>
    <lineage>
        <taxon>Eukaryota</taxon>
        <taxon>Fungi</taxon>
        <taxon>Dikarya</taxon>
        <taxon>Ascomycota</taxon>
        <taxon>Saccharomycotina</taxon>
        <taxon>Dipodascomycetes</taxon>
        <taxon>Dipodascales</taxon>
        <taxon>Dipodascaceae</taxon>
        <taxon>Geotrichum</taxon>
    </lineage>
</organism>
<accession>A0ACB6UZP2</accession>
<dbReference type="EMBL" id="QVQA01000221">
    <property type="protein sequence ID" value="KAF5093575.1"/>
    <property type="molecule type" value="Genomic_DNA"/>
</dbReference>
<evidence type="ECO:0000313" key="1">
    <source>
        <dbReference type="EMBL" id="KAF5093575.1"/>
    </source>
</evidence>